<comment type="caution">
    <text evidence="2">The sequence shown here is derived from an EMBL/GenBank/DDBJ whole genome shotgun (WGS) entry which is preliminary data.</text>
</comment>
<evidence type="ECO:0000256" key="1">
    <source>
        <dbReference type="SAM" id="MobiDB-lite"/>
    </source>
</evidence>
<dbReference type="EMBL" id="ULHB01000049">
    <property type="protein sequence ID" value="SYW79208.1"/>
    <property type="molecule type" value="Genomic_DNA"/>
</dbReference>
<dbReference type="AlphaFoldDB" id="A0A8H8QLP7"/>
<sequence length="599" mass="64709">MVAGGNVDVVQEGQVGKGVELVRSSGAIILTFRGDFKFFNVFLVTYSFSLHHTISNGHQIAIMTSFTTASIAARAIARSSLRSQTIPSRTWTPTLTRTTLTTGHASLQTRLASTEPTKQVGNVTTPGFRPRSSTTGPSAVRVGTLFTSLVALAIAVTSYGLYEYYTSFSAWPVSIRDDLRAALKARNRGDTRRAESYFRKALSTARSIKGELNEPTPTPKGQPEGQRGEAMLKISGIAIALAALLENEGRVGEAYEVLEDVWEEVMEQGKYSSVVQNEKGEYKRGDRDRMRGVQLAQKLGLLGQLPEVRVELLSKVKARQAQDGDDGKPVRFALTGTAESQDPAERWLVWSVEELFRLVLPADVHASALSAARQPEDSTDKQSAKGSGAGTLNSVTPPTSVSLADLDLPAWVTKLDLLSSIEALGTFYAGKGLPEYAVPLYLQTLSILLPPTNTANNHSSTASERCKAGLIMNNLSQLLSSSNIKDATKWALKGLDITDKTVQLAGFEASSSTGLKEVVQSTEERTQEVKHECLGVKLTLLYNLGVLSDMAGDKCQARVYFQKAYKTATGVEGEPAFAKVAKAKAAESLARLERRGADK</sequence>
<dbReference type="PANTHER" id="PTHR28142:SF1">
    <property type="entry name" value="MITOCHONDRIAL INNER MEMBRANE I-AAA PROTEASE SUPERCOMPLEX SUBUNIT MGR3-RELATED"/>
    <property type="match status" value="1"/>
</dbReference>
<evidence type="ECO:0000313" key="3">
    <source>
        <dbReference type="Proteomes" id="UP000658997"/>
    </source>
</evidence>
<evidence type="ECO:0000313" key="2">
    <source>
        <dbReference type="EMBL" id="SYW79208.1"/>
    </source>
</evidence>
<accession>A0A8H8QLP7</accession>
<name>A0A8H8QLP7_9BASI</name>
<proteinExistence type="predicted"/>
<organism evidence="2 3">
    <name type="scientific">Ustilago bromivora</name>
    <dbReference type="NCBI Taxonomy" id="307758"/>
    <lineage>
        <taxon>Eukaryota</taxon>
        <taxon>Fungi</taxon>
        <taxon>Dikarya</taxon>
        <taxon>Basidiomycota</taxon>
        <taxon>Ustilaginomycotina</taxon>
        <taxon>Ustilaginomycetes</taxon>
        <taxon>Ustilaginales</taxon>
        <taxon>Ustilaginaceae</taxon>
        <taxon>Ustilago</taxon>
    </lineage>
</organism>
<dbReference type="InterPro" id="IPR040201">
    <property type="entry name" value="Mrg3-like"/>
</dbReference>
<dbReference type="PANTHER" id="PTHR28142">
    <property type="entry name" value="MITOCHONDRIAL INNER MEMBRANE I-AAA PROTEASE SUPERCOMPLEX SUBUNIT MGR3-RELATED"/>
    <property type="match status" value="1"/>
</dbReference>
<feature type="region of interest" description="Disordered" evidence="1">
    <location>
        <begin position="370"/>
        <end position="396"/>
    </location>
</feature>
<dbReference type="Proteomes" id="UP000658997">
    <property type="component" value="Unassembled WGS sequence"/>
</dbReference>
<protein>
    <submittedName>
        <fullName evidence="2">Uncharacterized protein</fullName>
    </submittedName>
</protein>
<reference evidence="2" key="1">
    <citation type="submission" date="2018-08" db="EMBL/GenBank/DDBJ databases">
        <authorList>
            <person name="Guldener U."/>
        </authorList>
    </citation>
    <scope>NUCLEOTIDE SEQUENCE</scope>
    <source>
        <strain evidence="2">UB2</strain>
    </source>
</reference>
<gene>
    <name evidence="2" type="ORF">UBRO2_02892</name>
</gene>
<keyword evidence="3" id="KW-1185">Reference proteome</keyword>
<feature type="compositionally biased region" description="Basic and acidic residues" evidence="1">
    <location>
        <begin position="374"/>
        <end position="383"/>
    </location>
</feature>
<feature type="region of interest" description="Disordered" evidence="1">
    <location>
        <begin position="208"/>
        <end position="227"/>
    </location>
</feature>